<proteinExistence type="predicted"/>
<keyword evidence="2" id="KW-1185">Reference proteome</keyword>
<dbReference type="Proteomes" id="UP000223906">
    <property type="component" value="Segment"/>
</dbReference>
<evidence type="ECO:0000313" key="1">
    <source>
        <dbReference type="EMBL" id="ARK07586.1"/>
    </source>
</evidence>
<accession>A0A1W6DXK0</accession>
<sequence>MTKKAEKAAQAAEAIATLRKLIKPGQKVYCQLQGKPSSSGMSRTINLLIVAPVYDLTYPLKPAEIAKYPGERDYEAKPVKKLRGHEIRPIGYTASIAMGRTWDSDKQGIRIGGCGMDMGFSLVYDLGNTLWPKGTRKPHGTLNGKPDKSGGYALKHEWL</sequence>
<gene>
    <name evidence="1" type="ORF">LAV_00211</name>
</gene>
<protein>
    <submittedName>
        <fullName evidence="1">Uncharacterized protein</fullName>
    </submittedName>
</protein>
<dbReference type="EMBL" id="KY629563">
    <property type="protein sequence ID" value="ARK07586.1"/>
    <property type="molecule type" value="Genomic_DNA"/>
</dbReference>
<evidence type="ECO:0000313" key="2">
    <source>
        <dbReference type="Proteomes" id="UP000223906"/>
    </source>
</evidence>
<reference evidence="1 2" key="1">
    <citation type="submission" date="2017-02" db="EMBL/GenBank/DDBJ databases">
        <title>The first characterized phage against a member of the ecologically important #sphingomonads reveals high dissimilarity against all other known phages.</title>
        <authorList>
            <person name="Nielsen T.K."/>
            <person name="Carstens A.B."/>
            <person name="Kot W."/>
            <person name="Lametsch R."/>
            <person name="Neve H."/>
            <person name="Hansen L.H."/>
        </authorList>
    </citation>
    <scope>NUCLEOTIDE SEQUENCE [LARGE SCALE GENOMIC DNA]</scope>
</reference>
<name>A0A1W6DXK0_9CAUD</name>
<dbReference type="OrthoDB" id="35725at10239"/>
<organism evidence="1 2">
    <name type="scientific">Sphingobium phage Lacusarx</name>
    <dbReference type="NCBI Taxonomy" id="1980139"/>
    <lineage>
        <taxon>Viruses</taxon>
        <taxon>Duplodnaviria</taxon>
        <taxon>Heunggongvirae</taxon>
        <taxon>Uroviricota</taxon>
        <taxon>Caudoviricetes</taxon>
        <taxon>Lacusarxvirus</taxon>
        <taxon>Lacusarxvirus lacusarx</taxon>
    </lineage>
</organism>